<dbReference type="EMBL" id="CP017157">
    <property type="protein sequence ID" value="AOP48125.1"/>
    <property type="molecule type" value="Genomic_DNA"/>
</dbReference>
<dbReference type="PANTHER" id="PTHR35526:SF3">
    <property type="entry name" value="ANTI-SIGMA-F FACTOR RSBW"/>
    <property type="match status" value="1"/>
</dbReference>
<sequence>MRKGRWETVTQAAEIPATAAEARNRVHDLLHAHPEPLDEVMLIDALLITSELVTNARRHAGGVTAFVARITGNRLEIRVEDPSPHHPANTSRNSPGDIGGYGWPMVCQLATAIDITPTSQGKAITVVLQLR</sequence>
<dbReference type="AlphaFoldDB" id="A0A1D7VMZ9"/>
<evidence type="ECO:0000313" key="4">
    <source>
        <dbReference type="Proteomes" id="UP000094094"/>
    </source>
</evidence>
<reference evidence="3 4" key="1">
    <citation type="submission" date="2016-09" db="EMBL/GenBank/DDBJ databases">
        <title>Complete genome sequencing of Streptomyces lydicus 103 and metabolic pathways analysis of antibiotic biosynthesis.</title>
        <authorList>
            <person name="Jia N."/>
            <person name="Ding M.-Z."/>
            <person name="Gao F."/>
            <person name="Yuan Y.-J."/>
        </authorList>
    </citation>
    <scope>NUCLEOTIDE SEQUENCE [LARGE SCALE GENOMIC DNA]</scope>
    <source>
        <strain evidence="3 4">103</strain>
    </source>
</reference>
<organism evidence="3 4">
    <name type="scientific">Streptomyces lydicus</name>
    <dbReference type="NCBI Taxonomy" id="47763"/>
    <lineage>
        <taxon>Bacteria</taxon>
        <taxon>Bacillati</taxon>
        <taxon>Actinomycetota</taxon>
        <taxon>Actinomycetes</taxon>
        <taxon>Kitasatosporales</taxon>
        <taxon>Streptomycetaceae</taxon>
        <taxon>Streptomyces</taxon>
    </lineage>
</organism>
<gene>
    <name evidence="3" type="ORF">SL103_19515</name>
</gene>
<protein>
    <recommendedName>
        <fullName evidence="2">Histidine kinase/HSP90-like ATPase domain-containing protein</fullName>
    </recommendedName>
</protein>
<feature type="domain" description="Histidine kinase/HSP90-like ATPase" evidence="2">
    <location>
        <begin position="16"/>
        <end position="127"/>
    </location>
</feature>
<keyword evidence="4" id="KW-1185">Reference proteome</keyword>
<evidence type="ECO:0000313" key="3">
    <source>
        <dbReference type="EMBL" id="AOP48125.1"/>
    </source>
</evidence>
<dbReference type="PANTHER" id="PTHR35526">
    <property type="entry name" value="ANTI-SIGMA-F FACTOR RSBW-RELATED"/>
    <property type="match status" value="1"/>
</dbReference>
<name>A0A1D7VMZ9_9ACTN</name>
<dbReference type="CDD" id="cd16936">
    <property type="entry name" value="HATPase_RsbW-like"/>
    <property type="match status" value="1"/>
</dbReference>
<accession>A0A1D7VMZ9</accession>
<dbReference type="InterPro" id="IPR036890">
    <property type="entry name" value="HATPase_C_sf"/>
</dbReference>
<dbReference type="Pfam" id="PF13581">
    <property type="entry name" value="HATPase_c_2"/>
    <property type="match status" value="1"/>
</dbReference>
<proteinExistence type="predicted"/>
<dbReference type="Proteomes" id="UP000094094">
    <property type="component" value="Chromosome"/>
</dbReference>
<evidence type="ECO:0000256" key="1">
    <source>
        <dbReference type="ARBA" id="ARBA00022527"/>
    </source>
</evidence>
<keyword evidence="1" id="KW-0418">Kinase</keyword>
<dbReference type="SUPFAM" id="SSF55874">
    <property type="entry name" value="ATPase domain of HSP90 chaperone/DNA topoisomerase II/histidine kinase"/>
    <property type="match status" value="1"/>
</dbReference>
<keyword evidence="1" id="KW-0723">Serine/threonine-protein kinase</keyword>
<dbReference type="GO" id="GO:0004674">
    <property type="term" value="F:protein serine/threonine kinase activity"/>
    <property type="evidence" value="ECO:0007669"/>
    <property type="project" value="UniProtKB-KW"/>
</dbReference>
<dbReference type="InterPro" id="IPR003594">
    <property type="entry name" value="HATPase_dom"/>
</dbReference>
<dbReference type="KEGG" id="slc:SL103_19515"/>
<dbReference type="Gene3D" id="3.30.565.10">
    <property type="entry name" value="Histidine kinase-like ATPase, C-terminal domain"/>
    <property type="match status" value="1"/>
</dbReference>
<evidence type="ECO:0000259" key="2">
    <source>
        <dbReference type="Pfam" id="PF13581"/>
    </source>
</evidence>
<dbReference type="InterPro" id="IPR050267">
    <property type="entry name" value="Anti-sigma-factor_SerPK"/>
</dbReference>
<keyword evidence="1" id="KW-0808">Transferase</keyword>